<evidence type="ECO:0000256" key="2">
    <source>
        <dbReference type="ARBA" id="ARBA00012513"/>
    </source>
</evidence>
<evidence type="ECO:0000256" key="14">
    <source>
        <dbReference type="ARBA" id="ARBA00037982"/>
    </source>
</evidence>
<accession>A0ABD3N8L5</accession>
<dbReference type="InterPro" id="IPR011009">
    <property type="entry name" value="Kinase-like_dom_sf"/>
</dbReference>
<dbReference type="PANTHER" id="PTHR11042:SF160">
    <property type="entry name" value="EUKARYOTIC TRANSLATION INITIATION FACTOR 2-ALPHA KINASE 1"/>
    <property type="match status" value="1"/>
</dbReference>
<evidence type="ECO:0000256" key="12">
    <source>
        <dbReference type="ARBA" id="ARBA00023193"/>
    </source>
</evidence>
<dbReference type="GO" id="GO:0005524">
    <property type="term" value="F:ATP binding"/>
    <property type="evidence" value="ECO:0007669"/>
    <property type="project" value="UniProtKB-UniRule"/>
</dbReference>
<comment type="catalytic activity">
    <reaction evidence="17">
        <text>L-seryl-[protein] + ATP = O-phospho-L-seryl-[protein] + ADP + H(+)</text>
        <dbReference type="Rhea" id="RHEA:17989"/>
        <dbReference type="Rhea" id="RHEA-COMP:9863"/>
        <dbReference type="Rhea" id="RHEA-COMP:11604"/>
        <dbReference type="ChEBI" id="CHEBI:15378"/>
        <dbReference type="ChEBI" id="CHEBI:29999"/>
        <dbReference type="ChEBI" id="CHEBI:30616"/>
        <dbReference type="ChEBI" id="CHEBI:83421"/>
        <dbReference type="ChEBI" id="CHEBI:456216"/>
        <dbReference type="EC" id="2.7.11.1"/>
    </reaction>
    <physiologicalReaction direction="left-to-right" evidence="17">
        <dbReference type="Rhea" id="RHEA:17990"/>
    </physiologicalReaction>
</comment>
<evidence type="ECO:0000256" key="6">
    <source>
        <dbReference type="ARBA" id="ARBA00022777"/>
    </source>
</evidence>
<keyword evidence="22" id="KW-1185">Reference proteome</keyword>
<name>A0ABD3N8L5_9STRA</name>
<proteinExistence type="inferred from homology"/>
<feature type="compositionally biased region" description="Basic and acidic residues" evidence="19">
    <location>
        <begin position="28"/>
        <end position="41"/>
    </location>
</feature>
<evidence type="ECO:0000256" key="7">
    <source>
        <dbReference type="ARBA" id="ARBA00022824"/>
    </source>
</evidence>
<evidence type="ECO:0000256" key="13">
    <source>
        <dbReference type="ARBA" id="ARBA00023230"/>
    </source>
</evidence>
<evidence type="ECO:0000256" key="11">
    <source>
        <dbReference type="ARBA" id="ARBA00023180"/>
    </source>
</evidence>
<keyword evidence="8 18" id="KW-0067">ATP-binding</keyword>
<feature type="region of interest" description="Disordered" evidence="19">
    <location>
        <begin position="802"/>
        <end position="831"/>
    </location>
</feature>
<gene>
    <name evidence="21" type="ORF">ACHAW5_005935</name>
</gene>
<feature type="region of interest" description="Disordered" evidence="19">
    <location>
        <begin position="1014"/>
        <end position="1048"/>
    </location>
</feature>
<dbReference type="Gene3D" id="3.30.200.20">
    <property type="entry name" value="Phosphorylase Kinase, domain 1"/>
    <property type="match status" value="1"/>
</dbReference>
<keyword evidence="4" id="KW-0808">Transferase</keyword>
<dbReference type="Proteomes" id="UP001530315">
    <property type="component" value="Unassembled WGS sequence"/>
</dbReference>
<dbReference type="InterPro" id="IPR018391">
    <property type="entry name" value="PQQ_b-propeller_rpt"/>
</dbReference>
<dbReference type="PANTHER" id="PTHR11042">
    <property type="entry name" value="EUKARYOTIC TRANSLATION INITIATION FACTOR 2-ALPHA KINASE EIF2-ALPHA KINASE -RELATED"/>
    <property type="match status" value="1"/>
</dbReference>
<evidence type="ECO:0000256" key="5">
    <source>
        <dbReference type="ARBA" id="ARBA00022741"/>
    </source>
</evidence>
<dbReference type="SMART" id="SM00564">
    <property type="entry name" value="PQQ"/>
    <property type="match status" value="3"/>
</dbReference>
<evidence type="ECO:0000313" key="22">
    <source>
        <dbReference type="Proteomes" id="UP001530315"/>
    </source>
</evidence>
<dbReference type="EC" id="2.7.11.1" evidence="2"/>
<feature type="region of interest" description="Disordered" evidence="19">
    <location>
        <begin position="1"/>
        <end position="135"/>
    </location>
</feature>
<sequence length="1432" mass="156867">MSISGGKFDAQQPQEHEEEKVRRAKPILNKDKCDVTGEKIETIAPPPPPKFLIFEEGKDGFSAGPRGGHAPPPPAGILPRNPRAHAPKPLSNSPIVLEELKERLKKKSPFMTPPKSSPPLDKEGDPAPTITSNERTTFNYGRNHYEKIGHEHDSISAASFVVCGVDGTVYTLDAYTGKLRNMFATGPLVFSSSPNDDHTTDGTFTDATNGQGDDIAIDDRDGDSRYALASKVSHVWKERVIPGLLDGRLYSLFEFEGDGVGDGNEDKPGGCQFSADEDYDNVDKNCGSVTSQARSGPILTPHRIRVMDVVDSPFSICSDGDTQQKQCGIIMGSKKITIFAIDPTTGKVRWTQDPQGGAGGRGYTTHPPKTTARGRTVLLQREDYAVRHTDTDEGKEVWKVELGMFSALVTPQSGGVQGTNSDDGVFAGERSTGGVHVGSGRKRGVAAMAASLDSEDKKRSGVSPILGRKKTSLLDLDDAVFGDSRHAGGRKESLFDNRDDDDNHDHSFRDLPSIAFGKDRKSLLAVDEISRELLWSCQIESEVAIVLGVDSESKWTELDVIDEAAILTDGHRSSPQNVHKGLLPSYSLAYEGLTLYGNLISNSAGIFESIGRHHSHLFVRTKFDVNDDGINFEAPLSPQGVTSHGHEYHPHIFAMSPSKQAMADVRRTLSHRTEHGLYLTWSMVSALVLILLSLVGFLSRVIILRQKRKWEHASSLEPTTTPSSCQDEHISLPPSAQNPTAPTSGNIHMNIFPKNHLVVPRSWSAGAMGSHLYSPGHNGGQPFSSDINGVTSTFPDQALSLNSTHPSTLPSTMGLKSLPTDASSDEKSRPGVDNIDGIPLVRYSRYTSEFNEILPLGRGGFGTVFRCRNVLDGREYAIKKIKIASPLSVDGNVTKQLSQKLHRVLREVKCLALLDHPNIVRYYTAWLEVDQNEFDDETYTTISFADQKSTSIFSGGLFSGFGSNSRALHAPFSKRSSKHLSANGFLGSYNPLGLNNFGGLRLDESKSIAALQHDSPNNELCQDDDDDLGFTWERSKDNTDEPSITSQMQLPSKLKHKTLKLEESQSSFDSKKNANALQSNSDVNKKVGLPDSTIDADCESKPTERRHILFIQMHLCSVQTLADFLASREARCGAVPYCSSQKPPYAVDIPFALRLFAQIGHAIRHVHKQGLIHRDLKPQNCFIDDAGIVKVGDFGLSRESSAAGDITDRDENREDANIVARDGLSLPKGSMTENTVGVGTQAYASPEQMRGSDYDASTDVFSLGLILFELLYPMYTAMERYQEFACIRKGNFPAYWNSHVKTSFPTIHGLLVQMISDSASERPTADAVSDRIDSLLREYSVQSLDKSWGKKGALLLRVEAKEKEGILAHTMQLIKDAAPDSTVLQYGLRGQKSKAIMEFALEVEDNQKATAIENIRSQLEDNGMSVRRVSNS</sequence>
<keyword evidence="6" id="KW-0418">Kinase</keyword>
<keyword evidence="7" id="KW-0256">Endoplasmic reticulum</keyword>
<keyword evidence="11" id="KW-0325">Glycoprotein</keyword>
<dbReference type="Gene3D" id="2.130.10.10">
    <property type="entry name" value="YVTN repeat-like/Quinoprotein amine dehydrogenase"/>
    <property type="match status" value="1"/>
</dbReference>
<dbReference type="SMART" id="SM00220">
    <property type="entry name" value="S_TKc"/>
    <property type="match status" value="1"/>
</dbReference>
<dbReference type="GO" id="GO:0006986">
    <property type="term" value="P:response to unfolded protein"/>
    <property type="evidence" value="ECO:0007669"/>
    <property type="project" value="UniProtKB-KW"/>
</dbReference>
<dbReference type="EMBL" id="JALLAZ020001598">
    <property type="protein sequence ID" value="KAL3771683.1"/>
    <property type="molecule type" value="Genomic_DNA"/>
</dbReference>
<dbReference type="GO" id="GO:0005789">
    <property type="term" value="C:endoplasmic reticulum membrane"/>
    <property type="evidence" value="ECO:0007669"/>
    <property type="project" value="UniProtKB-SubCell"/>
</dbReference>
<protein>
    <recommendedName>
        <fullName evidence="2">non-specific serine/threonine protein kinase</fullName>
        <ecNumber evidence="2">2.7.11.1</ecNumber>
    </recommendedName>
    <alternativeName>
        <fullName evidence="15">PRKR-like endoplasmic reticulum kinase</fullName>
    </alternativeName>
</protein>
<dbReference type="PROSITE" id="PS00107">
    <property type="entry name" value="PROTEIN_KINASE_ATP"/>
    <property type="match status" value="1"/>
</dbReference>
<reference evidence="21 22" key="1">
    <citation type="submission" date="2024-10" db="EMBL/GenBank/DDBJ databases">
        <title>Updated reference genomes for cyclostephanoid diatoms.</title>
        <authorList>
            <person name="Roberts W.R."/>
            <person name="Alverson A.J."/>
        </authorList>
    </citation>
    <scope>NUCLEOTIDE SEQUENCE [LARGE SCALE GENOMIC DNA]</scope>
    <source>
        <strain evidence="21 22">AJA276-08</strain>
    </source>
</reference>
<evidence type="ECO:0000256" key="18">
    <source>
        <dbReference type="PROSITE-ProRule" id="PRU10141"/>
    </source>
</evidence>
<dbReference type="InterPro" id="IPR008271">
    <property type="entry name" value="Ser/Thr_kinase_AS"/>
</dbReference>
<keyword evidence="5 18" id="KW-0547">Nucleotide-binding</keyword>
<comment type="subcellular location">
    <subcellularLocation>
        <location evidence="1">Endoplasmic reticulum membrane</location>
        <topology evidence="1">Single-pass type I membrane protein</topology>
    </subcellularLocation>
</comment>
<evidence type="ECO:0000313" key="21">
    <source>
        <dbReference type="EMBL" id="KAL3771683.1"/>
    </source>
</evidence>
<evidence type="ECO:0000256" key="9">
    <source>
        <dbReference type="ARBA" id="ARBA00022845"/>
    </source>
</evidence>
<comment type="catalytic activity">
    <reaction evidence="16">
        <text>L-threonyl-[protein] + ATP = O-phospho-L-threonyl-[protein] + ADP + H(+)</text>
        <dbReference type="Rhea" id="RHEA:46608"/>
        <dbReference type="Rhea" id="RHEA-COMP:11060"/>
        <dbReference type="Rhea" id="RHEA-COMP:11605"/>
        <dbReference type="ChEBI" id="CHEBI:15378"/>
        <dbReference type="ChEBI" id="CHEBI:30013"/>
        <dbReference type="ChEBI" id="CHEBI:30616"/>
        <dbReference type="ChEBI" id="CHEBI:61977"/>
        <dbReference type="ChEBI" id="CHEBI:456216"/>
        <dbReference type="EC" id="2.7.11.1"/>
    </reaction>
    <physiologicalReaction direction="left-to-right" evidence="16">
        <dbReference type="Rhea" id="RHEA:46609"/>
    </physiologicalReaction>
</comment>
<feature type="compositionally biased region" description="Polar residues" evidence="19">
    <location>
        <begin position="1064"/>
        <end position="1082"/>
    </location>
</feature>
<dbReference type="Pfam" id="PF00069">
    <property type="entry name" value="Pkinase"/>
    <property type="match status" value="2"/>
</dbReference>
<feature type="binding site" evidence="18">
    <location>
        <position position="880"/>
    </location>
    <ligand>
        <name>ATP</name>
        <dbReference type="ChEBI" id="CHEBI:30616"/>
    </ligand>
</feature>
<dbReference type="SUPFAM" id="SSF50998">
    <property type="entry name" value="Quinoprotein alcohol dehydrogenase-like"/>
    <property type="match status" value="1"/>
</dbReference>
<comment type="similarity">
    <text evidence="14">Belongs to the protein kinase superfamily. Ser/Thr protein kinase family. GCN2 subfamily.</text>
</comment>
<keyword evidence="13" id="KW-0834">Unfolded protein response</keyword>
<evidence type="ECO:0000256" key="4">
    <source>
        <dbReference type="ARBA" id="ARBA00022679"/>
    </source>
</evidence>
<evidence type="ECO:0000256" key="15">
    <source>
        <dbReference type="ARBA" id="ARBA00041500"/>
    </source>
</evidence>
<evidence type="ECO:0000256" key="3">
    <source>
        <dbReference type="ARBA" id="ARBA00022527"/>
    </source>
</evidence>
<evidence type="ECO:0000256" key="1">
    <source>
        <dbReference type="ARBA" id="ARBA00004115"/>
    </source>
</evidence>
<dbReference type="InterPro" id="IPR050339">
    <property type="entry name" value="CC_SR_Kinase"/>
</dbReference>
<feature type="region of interest" description="Disordered" evidence="19">
    <location>
        <begin position="350"/>
        <end position="370"/>
    </location>
</feature>
<dbReference type="Gene3D" id="1.10.510.10">
    <property type="entry name" value="Transferase(Phosphotransferase) domain 1"/>
    <property type="match status" value="1"/>
</dbReference>
<keyword evidence="9" id="KW-0810">Translation regulation</keyword>
<keyword evidence="3" id="KW-0723">Serine/threonine-protein kinase</keyword>
<dbReference type="GO" id="GO:0017148">
    <property type="term" value="P:negative regulation of translation"/>
    <property type="evidence" value="ECO:0007669"/>
    <property type="project" value="UniProtKB-KW"/>
</dbReference>
<keyword evidence="12" id="KW-0652">Protein synthesis inhibitor</keyword>
<evidence type="ECO:0000256" key="17">
    <source>
        <dbReference type="ARBA" id="ARBA00048977"/>
    </source>
</evidence>
<feature type="compositionally biased region" description="Polar residues" evidence="19">
    <location>
        <begin position="716"/>
        <end position="725"/>
    </location>
</feature>
<dbReference type="GO" id="GO:0004674">
    <property type="term" value="F:protein serine/threonine kinase activity"/>
    <property type="evidence" value="ECO:0007669"/>
    <property type="project" value="UniProtKB-KW"/>
</dbReference>
<dbReference type="Pfam" id="PF13360">
    <property type="entry name" value="PQQ_2"/>
    <property type="match status" value="1"/>
</dbReference>
<evidence type="ECO:0000256" key="16">
    <source>
        <dbReference type="ARBA" id="ARBA00048659"/>
    </source>
</evidence>
<evidence type="ECO:0000256" key="10">
    <source>
        <dbReference type="ARBA" id="ARBA00023016"/>
    </source>
</evidence>
<feature type="region of interest" description="Disordered" evidence="19">
    <location>
        <begin position="1062"/>
        <end position="1092"/>
    </location>
</feature>
<dbReference type="InterPro" id="IPR011047">
    <property type="entry name" value="Quinoprotein_ADH-like_sf"/>
</dbReference>
<evidence type="ECO:0000256" key="19">
    <source>
        <dbReference type="SAM" id="MobiDB-lite"/>
    </source>
</evidence>
<feature type="compositionally biased region" description="Polar residues" evidence="19">
    <location>
        <begin position="734"/>
        <end position="747"/>
    </location>
</feature>
<dbReference type="PROSITE" id="PS00108">
    <property type="entry name" value="PROTEIN_KINASE_ST"/>
    <property type="match status" value="1"/>
</dbReference>
<dbReference type="InterPro" id="IPR000719">
    <property type="entry name" value="Prot_kinase_dom"/>
</dbReference>
<feature type="region of interest" description="Disordered" evidence="19">
    <location>
        <begin position="713"/>
        <end position="747"/>
    </location>
</feature>
<dbReference type="InterPro" id="IPR002372">
    <property type="entry name" value="PQQ_rpt_dom"/>
</dbReference>
<keyword evidence="10" id="KW-0346">Stress response</keyword>
<dbReference type="InterPro" id="IPR015943">
    <property type="entry name" value="WD40/YVTN_repeat-like_dom_sf"/>
</dbReference>
<feature type="compositionally biased region" description="Polar residues" evidence="19">
    <location>
        <begin position="802"/>
        <end position="811"/>
    </location>
</feature>
<comment type="caution">
    <text evidence="21">The sequence shown here is derived from an EMBL/GenBank/DDBJ whole genome shotgun (WGS) entry which is preliminary data.</text>
</comment>
<dbReference type="InterPro" id="IPR017441">
    <property type="entry name" value="Protein_kinase_ATP_BS"/>
</dbReference>
<dbReference type="SUPFAM" id="SSF56112">
    <property type="entry name" value="Protein kinase-like (PK-like)"/>
    <property type="match status" value="1"/>
</dbReference>
<feature type="domain" description="Protein kinase" evidence="20">
    <location>
        <begin position="850"/>
        <end position="1336"/>
    </location>
</feature>
<dbReference type="PROSITE" id="PS50011">
    <property type="entry name" value="PROTEIN_KINASE_DOM"/>
    <property type="match status" value="1"/>
</dbReference>
<organism evidence="21 22">
    <name type="scientific">Stephanodiscus triporus</name>
    <dbReference type="NCBI Taxonomy" id="2934178"/>
    <lineage>
        <taxon>Eukaryota</taxon>
        <taxon>Sar</taxon>
        <taxon>Stramenopiles</taxon>
        <taxon>Ochrophyta</taxon>
        <taxon>Bacillariophyta</taxon>
        <taxon>Coscinodiscophyceae</taxon>
        <taxon>Thalassiosirophycidae</taxon>
        <taxon>Stephanodiscales</taxon>
        <taxon>Stephanodiscaceae</taxon>
        <taxon>Stephanodiscus</taxon>
    </lineage>
</organism>
<evidence type="ECO:0000259" key="20">
    <source>
        <dbReference type="PROSITE" id="PS50011"/>
    </source>
</evidence>
<evidence type="ECO:0000256" key="8">
    <source>
        <dbReference type="ARBA" id="ARBA00022840"/>
    </source>
</evidence>